<accession>A0A2X1QG63</accession>
<dbReference type="GO" id="GO:0005886">
    <property type="term" value="C:plasma membrane"/>
    <property type="evidence" value="ECO:0007669"/>
    <property type="project" value="UniProtKB-SubCell"/>
</dbReference>
<sequence length="125" mass="13884">MLIAGYYARRFGKRFLMRLSAVAGVLFYVGMLTVHTPALLLAMQVLNAIYIGILAGIGMPLFPGPDAGAGGRGHHPLYQYYPRRLDHCRFTGGVVAEIWSYHAVFWIALAMGVVTQACLWRIRDV</sequence>
<dbReference type="GO" id="GO:1904659">
    <property type="term" value="P:D-glucose transmembrane transport"/>
    <property type="evidence" value="ECO:0007669"/>
    <property type="project" value="TreeGrafter"/>
</dbReference>
<dbReference type="Proteomes" id="UP000251123">
    <property type="component" value="Unassembled WGS sequence"/>
</dbReference>
<reference evidence="6 7" key="1">
    <citation type="submission" date="2018-06" db="EMBL/GenBank/DDBJ databases">
        <authorList>
            <consortium name="Pathogen Informatics"/>
            <person name="Doyle S."/>
        </authorList>
    </citation>
    <scope>NUCLEOTIDE SEQUENCE [LARGE SCALE GENOMIC DNA]</scope>
    <source>
        <strain evidence="6 7">NCTC9601</strain>
    </source>
</reference>
<dbReference type="GO" id="GO:0005351">
    <property type="term" value="F:carbohydrate:proton symporter activity"/>
    <property type="evidence" value="ECO:0007669"/>
    <property type="project" value="TreeGrafter"/>
</dbReference>
<keyword evidence="5" id="KW-0812">Transmembrane</keyword>
<organism evidence="6 7">
    <name type="scientific">Klebsiella pneumoniae</name>
    <dbReference type="NCBI Taxonomy" id="573"/>
    <lineage>
        <taxon>Bacteria</taxon>
        <taxon>Pseudomonadati</taxon>
        <taxon>Pseudomonadota</taxon>
        <taxon>Gammaproteobacteria</taxon>
        <taxon>Enterobacterales</taxon>
        <taxon>Enterobacteriaceae</taxon>
        <taxon>Klebsiella/Raoultella group</taxon>
        <taxon>Klebsiella</taxon>
        <taxon>Klebsiella pneumoniae complex</taxon>
    </lineage>
</organism>
<keyword evidence="5" id="KW-1133">Transmembrane helix</keyword>
<dbReference type="GO" id="GO:0015767">
    <property type="term" value="P:lactose transport"/>
    <property type="evidence" value="ECO:0007669"/>
    <property type="project" value="TreeGrafter"/>
</dbReference>
<gene>
    <name evidence="6" type="primary">setB_4</name>
    <name evidence="6" type="ORF">NCTC9601_00919</name>
</gene>
<keyword evidence="5" id="KW-0472">Membrane</keyword>
<evidence type="ECO:0000256" key="2">
    <source>
        <dbReference type="ARBA" id="ARBA00022448"/>
    </source>
</evidence>
<keyword evidence="3" id="KW-1003">Cell membrane</keyword>
<dbReference type="InterPro" id="IPR036259">
    <property type="entry name" value="MFS_trans_sf"/>
</dbReference>
<dbReference type="GO" id="GO:0036448">
    <property type="term" value="P:cellular response to glucose-phosphate stress"/>
    <property type="evidence" value="ECO:0007669"/>
    <property type="project" value="TreeGrafter"/>
</dbReference>
<feature type="transmembrane region" description="Helical" evidence="5">
    <location>
        <begin position="41"/>
        <end position="62"/>
    </location>
</feature>
<evidence type="ECO:0000256" key="1">
    <source>
        <dbReference type="ARBA" id="ARBA00004651"/>
    </source>
</evidence>
<dbReference type="AlphaFoldDB" id="A0A2X1QG63"/>
<dbReference type="EMBL" id="UASN01000011">
    <property type="protein sequence ID" value="SPX53788.1"/>
    <property type="molecule type" value="Genomic_DNA"/>
</dbReference>
<proteinExistence type="predicted"/>
<name>A0A2X1QG63_KLEPN</name>
<feature type="transmembrane region" description="Helical" evidence="5">
    <location>
        <begin position="99"/>
        <end position="120"/>
    </location>
</feature>
<evidence type="ECO:0000313" key="6">
    <source>
        <dbReference type="EMBL" id="SPX53788.1"/>
    </source>
</evidence>
<evidence type="ECO:0000256" key="3">
    <source>
        <dbReference type="ARBA" id="ARBA00022475"/>
    </source>
</evidence>
<dbReference type="PANTHER" id="PTHR23535:SF2">
    <property type="entry name" value="SUGAR EFFLUX TRANSPORTER A-RELATED"/>
    <property type="match status" value="1"/>
</dbReference>
<keyword evidence="4" id="KW-0762">Sugar transport</keyword>
<evidence type="ECO:0000256" key="5">
    <source>
        <dbReference type="SAM" id="Phobius"/>
    </source>
</evidence>
<dbReference type="PANTHER" id="PTHR23535">
    <property type="entry name" value="SUGAR EFFLUX TRANSPORTER A-RELATED"/>
    <property type="match status" value="1"/>
</dbReference>
<evidence type="ECO:0000256" key="4">
    <source>
        <dbReference type="ARBA" id="ARBA00022597"/>
    </source>
</evidence>
<comment type="subcellular location">
    <subcellularLocation>
        <location evidence="1">Cell membrane</location>
        <topology evidence="1">Multi-pass membrane protein</topology>
    </subcellularLocation>
</comment>
<evidence type="ECO:0000313" key="7">
    <source>
        <dbReference type="Proteomes" id="UP000251123"/>
    </source>
</evidence>
<feature type="transmembrane region" description="Helical" evidence="5">
    <location>
        <begin position="15"/>
        <end position="34"/>
    </location>
</feature>
<protein>
    <submittedName>
        <fullName evidence="6">Sugar efflux transporter B</fullName>
    </submittedName>
</protein>
<dbReference type="SUPFAM" id="SSF103473">
    <property type="entry name" value="MFS general substrate transporter"/>
    <property type="match status" value="1"/>
</dbReference>
<keyword evidence="2" id="KW-0813">Transport</keyword>